<protein>
    <submittedName>
        <fullName evidence="1">Uncharacterized protein</fullName>
    </submittedName>
</protein>
<accession>A0A1G7VL90</accession>
<proteinExistence type="predicted"/>
<evidence type="ECO:0000313" key="1">
    <source>
        <dbReference type="EMBL" id="SDG60351.1"/>
    </source>
</evidence>
<gene>
    <name evidence="1" type="ORF">SAMN05216605_102535</name>
</gene>
<sequence length="75" mass="8369">MFANEYTATLIADSRAGDCSVAVADAWQRMAPGFGTMTSTDLCTDYPVHRWYKRSGFTSVNLGTDYDRLVHDLDL</sequence>
<reference evidence="2" key="1">
    <citation type="submission" date="2016-10" db="EMBL/GenBank/DDBJ databases">
        <authorList>
            <person name="Varghese N."/>
            <person name="Submissions S."/>
        </authorList>
    </citation>
    <scope>NUCLEOTIDE SEQUENCE [LARGE SCALE GENOMIC DNA]</scope>
    <source>
        <strain evidence="2">ATCC 700689</strain>
    </source>
</reference>
<dbReference type="OrthoDB" id="9807426at2"/>
<evidence type="ECO:0000313" key="2">
    <source>
        <dbReference type="Proteomes" id="UP000182894"/>
    </source>
</evidence>
<dbReference type="EMBL" id="FNCO01000002">
    <property type="protein sequence ID" value="SDG60351.1"/>
    <property type="molecule type" value="Genomic_DNA"/>
</dbReference>
<name>A0A1G7VL90_9PSED</name>
<organism evidence="1 2">
    <name type="scientific">Pseudomonas abietaniphila</name>
    <dbReference type="NCBI Taxonomy" id="89065"/>
    <lineage>
        <taxon>Bacteria</taxon>
        <taxon>Pseudomonadati</taxon>
        <taxon>Pseudomonadota</taxon>
        <taxon>Gammaproteobacteria</taxon>
        <taxon>Pseudomonadales</taxon>
        <taxon>Pseudomonadaceae</taxon>
        <taxon>Pseudomonas</taxon>
    </lineage>
</organism>
<dbReference type="AlphaFoldDB" id="A0A1G7VL90"/>
<dbReference type="Proteomes" id="UP000182894">
    <property type="component" value="Unassembled WGS sequence"/>
</dbReference>
<keyword evidence="2" id="KW-1185">Reference proteome</keyword>
<dbReference type="RefSeq" id="WP_074751038.1">
    <property type="nucleotide sequence ID" value="NZ_FNCO01000002.1"/>
</dbReference>
<dbReference type="STRING" id="89065.SAMN05216605_102535"/>